<evidence type="ECO:0000256" key="3">
    <source>
        <dbReference type="PROSITE-ProRule" id="PRU01248"/>
    </source>
</evidence>
<dbReference type="PROSITE" id="PS51900">
    <property type="entry name" value="CB"/>
    <property type="match status" value="1"/>
</dbReference>
<comment type="caution">
    <text evidence="5">The sequence shown here is derived from an EMBL/GenBank/DDBJ whole genome shotgun (WGS) entry which is preliminary data.</text>
</comment>
<dbReference type="InterPro" id="IPR011010">
    <property type="entry name" value="DNA_brk_join_enz"/>
</dbReference>
<evidence type="ECO:0000256" key="1">
    <source>
        <dbReference type="ARBA" id="ARBA00022908"/>
    </source>
</evidence>
<sequence>MSRPGPISPVASVSGDHVEMLFATWTDRRNQAKSYPVDHTGTHFLFADRFYIASITDAWRERIRKSTRTSGRAVALRIAGKWESDARSWEEGVVNNLVESLARHAAKPLVEHIDAFIAFLATKGGTESHRARTRRHIDEFTDAAGWKCITDIDAEDVSAHVATMMAKDAAVRTIQQKLTSVKAFTKWLAEHHRLMVNPLSMIKKPDPNSNRRHERRMLLPEEWHWMEYSMLATDISSPGRPKTPPARSVR</sequence>
<evidence type="ECO:0000259" key="4">
    <source>
        <dbReference type="PROSITE" id="PS51900"/>
    </source>
</evidence>
<organism evidence="5 6">
    <name type="scientific">Aporhodopirellula aestuarii</name>
    <dbReference type="NCBI Taxonomy" id="2950107"/>
    <lineage>
        <taxon>Bacteria</taxon>
        <taxon>Pseudomonadati</taxon>
        <taxon>Planctomycetota</taxon>
        <taxon>Planctomycetia</taxon>
        <taxon>Pirellulales</taxon>
        <taxon>Pirellulaceae</taxon>
        <taxon>Aporhodopirellula</taxon>
    </lineage>
</organism>
<dbReference type="RefSeq" id="WP_250932339.1">
    <property type="nucleotide sequence ID" value="NZ_JAMQBK010000085.1"/>
</dbReference>
<reference evidence="5 6" key="1">
    <citation type="journal article" date="2022" name="Syst. Appl. Microbiol.">
        <title>Rhodopirellula aestuarii sp. nov., a novel member of the genus Rhodopirellula isolated from brackish sediments collected in the Tagus River estuary, Portugal.</title>
        <authorList>
            <person name="Vitorino I.R."/>
            <person name="Klimek D."/>
            <person name="Calusinska M."/>
            <person name="Lobo-da-Cunha A."/>
            <person name="Vasconcelos V."/>
            <person name="Lage O.M."/>
        </authorList>
    </citation>
    <scope>NUCLEOTIDE SEQUENCE [LARGE SCALE GENOMIC DNA]</scope>
    <source>
        <strain evidence="5 6">ICT_H3.1</strain>
    </source>
</reference>
<dbReference type="SUPFAM" id="SSF56349">
    <property type="entry name" value="DNA breaking-rejoining enzymes"/>
    <property type="match status" value="1"/>
</dbReference>
<evidence type="ECO:0000313" key="6">
    <source>
        <dbReference type="Proteomes" id="UP001202961"/>
    </source>
</evidence>
<evidence type="ECO:0000313" key="5">
    <source>
        <dbReference type="EMBL" id="MCM2374448.1"/>
    </source>
</evidence>
<gene>
    <name evidence="5" type="ORF">NB063_27835</name>
</gene>
<proteinExistence type="predicted"/>
<name>A0ABT0UC08_9BACT</name>
<dbReference type="EMBL" id="JAMQBK010000085">
    <property type="protein sequence ID" value="MCM2374448.1"/>
    <property type="molecule type" value="Genomic_DNA"/>
</dbReference>
<accession>A0ABT0UC08</accession>
<keyword evidence="6" id="KW-1185">Reference proteome</keyword>
<dbReference type="Proteomes" id="UP001202961">
    <property type="component" value="Unassembled WGS sequence"/>
</dbReference>
<dbReference type="Gene3D" id="1.10.150.130">
    <property type="match status" value="1"/>
</dbReference>
<keyword evidence="2 3" id="KW-0238">DNA-binding</keyword>
<protein>
    <recommendedName>
        <fullName evidence="4">Core-binding (CB) domain-containing protein</fullName>
    </recommendedName>
</protein>
<evidence type="ECO:0000256" key="2">
    <source>
        <dbReference type="ARBA" id="ARBA00023125"/>
    </source>
</evidence>
<dbReference type="InterPro" id="IPR044068">
    <property type="entry name" value="CB"/>
</dbReference>
<dbReference type="InterPro" id="IPR010998">
    <property type="entry name" value="Integrase_recombinase_N"/>
</dbReference>
<keyword evidence="1" id="KW-0229">DNA integration</keyword>
<feature type="domain" description="Core-binding (CB)" evidence="4">
    <location>
        <begin position="107"/>
        <end position="189"/>
    </location>
</feature>